<dbReference type="PANTHER" id="PTHR31157:SF1">
    <property type="entry name" value="SCP DOMAIN-CONTAINING PROTEIN"/>
    <property type="match status" value="1"/>
</dbReference>
<feature type="domain" description="SCP" evidence="1">
    <location>
        <begin position="93"/>
        <end position="204"/>
    </location>
</feature>
<dbReference type="Proteomes" id="UP000460221">
    <property type="component" value="Unassembled WGS sequence"/>
</dbReference>
<sequence>MGPPRIVTSMSTAARHRLHHLHAHPHQHLPPDREPPRRTTPMTATLLRRARAVLLTLLLSAVAVLGMSTASAAPAAAGSAPTRMTSFDAELVALINRARQAKGLNPVLEAKGLVSTALGWSQKMATGQSGGQLLRNPNAWEDVARTGGASNRTMWGENIAMATSVTATPQQVFDAYMASPAHEANILSSKYKYVGTATVTGTTGIWSTTEFTDLVQSGQSVAAPTAKGSLSYRDGSKAVGAVSFEIRDAACKSKLGGWTTPSSGTVSSSAAPATYCVVTTKVPAGYKVPAQQKFVAYWGQPFTVAVPLTK</sequence>
<dbReference type="Gene3D" id="3.40.33.10">
    <property type="entry name" value="CAP"/>
    <property type="match status" value="1"/>
</dbReference>
<reference evidence="2 3" key="1">
    <citation type="submission" date="2019-11" db="EMBL/GenBank/DDBJ databases">
        <authorList>
            <person name="Jiang L.-Q."/>
        </authorList>
    </citation>
    <scope>NUCLEOTIDE SEQUENCE [LARGE SCALE GENOMIC DNA]</scope>
    <source>
        <strain evidence="2 3">YIM 132087</strain>
    </source>
</reference>
<dbReference type="PANTHER" id="PTHR31157">
    <property type="entry name" value="SCP DOMAIN-CONTAINING PROTEIN"/>
    <property type="match status" value="1"/>
</dbReference>
<evidence type="ECO:0000259" key="1">
    <source>
        <dbReference type="Pfam" id="PF00188"/>
    </source>
</evidence>
<dbReference type="InterPro" id="IPR014044">
    <property type="entry name" value="CAP_dom"/>
</dbReference>
<dbReference type="InterPro" id="IPR035940">
    <property type="entry name" value="CAP_sf"/>
</dbReference>
<dbReference type="EMBL" id="WLYK01000009">
    <property type="protein sequence ID" value="MTD16580.1"/>
    <property type="molecule type" value="Genomic_DNA"/>
</dbReference>
<proteinExistence type="predicted"/>
<dbReference type="AlphaFoldDB" id="A0A7K1FR80"/>
<name>A0A7K1FR80_9ACTN</name>
<evidence type="ECO:0000313" key="2">
    <source>
        <dbReference type="EMBL" id="MTD16580.1"/>
    </source>
</evidence>
<accession>A0A7K1FR80</accession>
<protein>
    <recommendedName>
        <fullName evidence="1">SCP domain-containing protein</fullName>
    </recommendedName>
</protein>
<organism evidence="2 3">
    <name type="scientific">Nakamurella alba</name>
    <dbReference type="NCBI Taxonomy" id="2665158"/>
    <lineage>
        <taxon>Bacteria</taxon>
        <taxon>Bacillati</taxon>
        <taxon>Actinomycetota</taxon>
        <taxon>Actinomycetes</taxon>
        <taxon>Nakamurellales</taxon>
        <taxon>Nakamurellaceae</taxon>
        <taxon>Nakamurella</taxon>
    </lineage>
</organism>
<dbReference type="Pfam" id="PF00188">
    <property type="entry name" value="CAP"/>
    <property type="match status" value="1"/>
</dbReference>
<gene>
    <name evidence="2" type="ORF">GIS00_21820</name>
</gene>
<dbReference type="SUPFAM" id="SSF55797">
    <property type="entry name" value="PR-1-like"/>
    <property type="match status" value="1"/>
</dbReference>
<keyword evidence="3" id="KW-1185">Reference proteome</keyword>
<dbReference type="CDD" id="cd05379">
    <property type="entry name" value="CAP_bacterial"/>
    <property type="match status" value="1"/>
</dbReference>
<evidence type="ECO:0000313" key="3">
    <source>
        <dbReference type="Proteomes" id="UP000460221"/>
    </source>
</evidence>
<comment type="caution">
    <text evidence="2">The sequence shown here is derived from an EMBL/GenBank/DDBJ whole genome shotgun (WGS) entry which is preliminary data.</text>
</comment>